<accession>A0A0K9Q1R1</accession>
<dbReference type="InterPro" id="IPR003960">
    <property type="entry name" value="ATPase_AAA_CS"/>
</dbReference>
<dbReference type="PANTHER" id="PTHR45644">
    <property type="entry name" value="AAA ATPASE, PUTATIVE (AFU_ORTHOLOGUE AFUA_2G12920)-RELATED-RELATED"/>
    <property type="match status" value="1"/>
</dbReference>
<evidence type="ECO:0000256" key="2">
    <source>
        <dbReference type="ARBA" id="ARBA00022741"/>
    </source>
</evidence>
<evidence type="ECO:0000256" key="3">
    <source>
        <dbReference type="ARBA" id="ARBA00022787"/>
    </source>
</evidence>
<comment type="subcellular location">
    <subcellularLocation>
        <location evidence="1">Mitochondrion outer membrane</location>
        <topology evidence="1">Single-pass membrane protein</topology>
    </subcellularLocation>
</comment>
<reference evidence="9" key="1">
    <citation type="journal article" date="2016" name="Nature">
        <title>The genome of the seagrass Zostera marina reveals angiosperm adaptation to the sea.</title>
        <authorList>
            <person name="Olsen J.L."/>
            <person name="Rouze P."/>
            <person name="Verhelst B."/>
            <person name="Lin Y.-C."/>
            <person name="Bayer T."/>
            <person name="Collen J."/>
            <person name="Dattolo E."/>
            <person name="De Paoli E."/>
            <person name="Dittami S."/>
            <person name="Maumus F."/>
            <person name="Michel G."/>
            <person name="Kersting A."/>
            <person name="Lauritano C."/>
            <person name="Lohaus R."/>
            <person name="Toepel M."/>
            <person name="Tonon T."/>
            <person name="Vanneste K."/>
            <person name="Amirebrahimi M."/>
            <person name="Brakel J."/>
            <person name="Bostroem C."/>
            <person name="Chovatia M."/>
            <person name="Grimwood J."/>
            <person name="Jenkins J.W."/>
            <person name="Jueterbock A."/>
            <person name="Mraz A."/>
            <person name="Stam W.T."/>
            <person name="Tice H."/>
            <person name="Bornberg-Bauer E."/>
            <person name="Green P.J."/>
            <person name="Pearson G.A."/>
            <person name="Procaccini G."/>
            <person name="Duarte C.M."/>
            <person name="Schmutz J."/>
            <person name="Reusch T.B.H."/>
            <person name="Van de Peer Y."/>
        </authorList>
    </citation>
    <scope>NUCLEOTIDE SEQUENCE [LARGE SCALE GENOMIC DNA]</scope>
    <source>
        <strain evidence="9">cv. Finnish</strain>
    </source>
</reference>
<dbReference type="InterPro" id="IPR041569">
    <property type="entry name" value="AAA_lid_3"/>
</dbReference>
<keyword evidence="4" id="KW-0067">ATP-binding</keyword>
<dbReference type="OrthoDB" id="1883434at2759"/>
<feature type="compositionally biased region" description="Basic and acidic residues" evidence="6">
    <location>
        <begin position="578"/>
        <end position="588"/>
    </location>
</feature>
<name>A0A0K9Q1R1_ZOSMR</name>
<keyword evidence="9" id="KW-1185">Reference proteome</keyword>
<feature type="region of interest" description="Disordered" evidence="6">
    <location>
        <begin position="849"/>
        <end position="874"/>
    </location>
</feature>
<dbReference type="Pfam" id="PF24933">
    <property type="entry name" value="DUF7751"/>
    <property type="match status" value="1"/>
</dbReference>
<evidence type="ECO:0000313" key="8">
    <source>
        <dbReference type="EMBL" id="KMZ74415.1"/>
    </source>
</evidence>
<keyword evidence="2" id="KW-0547">Nucleotide-binding</keyword>
<evidence type="ECO:0000256" key="1">
    <source>
        <dbReference type="ARBA" id="ARBA00004572"/>
    </source>
</evidence>
<dbReference type="Gene3D" id="1.10.8.60">
    <property type="match status" value="1"/>
</dbReference>
<dbReference type="Pfam" id="PF17862">
    <property type="entry name" value="AAA_lid_3"/>
    <property type="match status" value="1"/>
</dbReference>
<feature type="compositionally biased region" description="Basic and acidic residues" evidence="6">
    <location>
        <begin position="458"/>
        <end position="479"/>
    </location>
</feature>
<dbReference type="SMART" id="SM00382">
    <property type="entry name" value="AAA"/>
    <property type="match status" value="1"/>
</dbReference>
<dbReference type="Proteomes" id="UP000036987">
    <property type="component" value="Unassembled WGS sequence"/>
</dbReference>
<proteinExistence type="predicted"/>
<dbReference type="GO" id="GO:0005741">
    <property type="term" value="C:mitochondrial outer membrane"/>
    <property type="evidence" value="ECO:0000318"/>
    <property type="project" value="GO_Central"/>
</dbReference>
<dbReference type="PANTHER" id="PTHR45644:SF85">
    <property type="entry name" value="P-LOOP CONTAINING NUCLEOSIDE TRIPHOSPHATE HYDROLASES SUPERFAMILY PROTEIN"/>
    <property type="match status" value="1"/>
</dbReference>
<comment type="caution">
    <text evidence="8">The sequence shown here is derived from an EMBL/GenBank/DDBJ whole genome shotgun (WGS) entry which is preliminary data.</text>
</comment>
<evidence type="ECO:0000256" key="4">
    <source>
        <dbReference type="ARBA" id="ARBA00022840"/>
    </source>
</evidence>
<evidence type="ECO:0000256" key="6">
    <source>
        <dbReference type="SAM" id="MobiDB-lite"/>
    </source>
</evidence>
<organism evidence="8 9">
    <name type="scientific">Zostera marina</name>
    <name type="common">Eelgrass</name>
    <dbReference type="NCBI Taxonomy" id="29655"/>
    <lineage>
        <taxon>Eukaryota</taxon>
        <taxon>Viridiplantae</taxon>
        <taxon>Streptophyta</taxon>
        <taxon>Embryophyta</taxon>
        <taxon>Tracheophyta</taxon>
        <taxon>Spermatophyta</taxon>
        <taxon>Magnoliopsida</taxon>
        <taxon>Liliopsida</taxon>
        <taxon>Zosteraceae</taxon>
        <taxon>Zostera</taxon>
    </lineage>
</organism>
<dbReference type="InterPro" id="IPR056653">
    <property type="entry name" value="DUF7751"/>
</dbReference>
<dbReference type="PROSITE" id="PS00674">
    <property type="entry name" value="AAA"/>
    <property type="match status" value="1"/>
</dbReference>
<dbReference type="InterPro" id="IPR003959">
    <property type="entry name" value="ATPase_AAA_core"/>
</dbReference>
<feature type="region of interest" description="Disordered" evidence="6">
    <location>
        <begin position="578"/>
        <end position="598"/>
    </location>
</feature>
<keyword evidence="5" id="KW-0496">Mitochondrion</keyword>
<dbReference type="STRING" id="29655.A0A0K9Q1R1"/>
<dbReference type="InterPro" id="IPR027417">
    <property type="entry name" value="P-loop_NTPase"/>
</dbReference>
<feature type="compositionally biased region" description="Basic and acidic residues" evidence="6">
    <location>
        <begin position="849"/>
        <end position="861"/>
    </location>
</feature>
<dbReference type="OMA" id="RAMSHYF"/>
<dbReference type="InterPro" id="IPR051701">
    <property type="entry name" value="Mito_OM_Translocase_MSP1"/>
</dbReference>
<sequence>MEQKHILMSALSVGVGVGVGVGLGLASGQSSNSGATAEEIEQEMLRNVLDGKNWKVTFDNFPYHLSEQVRVLLTSAASVHLKQEYYDNKHTINLSPASRTILLSCATEYYSQMLARALSHFFDASLLLLDIPEFSMKIYNKYGTPNKSEVFRRSRSEAALEKISNLLGSFSILPGTAEKQKTKRSSGHGFQRQSSGVQLGLRHMEGIKRHRRHASASAKISNAQKNKAPFRRNPIWAFDEKVFVQSLYKVLLASSKRKPFILYIMDIDDLLCRSQKVYTMFQKFVNKISGPVVILGSRTVEEGDDCRNVDEKVRVLFPYNIEIKPPTDEYSLETWKYQVQIDKELMRVHDNRNHITKVLAENNIVCDDLGSMSYTDTDILSNYIEEILVTVISRHFIKFLDPEYRNGNLVIYSKSLFQGLNILKKKKIRSQDPSYLEYEAKYILPNEIRDGLRERERFEASRNLRPGSDKSERPLKDGKNTTPPLNHPSAMLSDNDSEKRLKSEIISAMELLEREKSEAVTPFEVNKSERPLLEIKDGKNTTPPPKHPSAMLSDNDFEKRRSEAVTPFKVNKSERPFSERPFLNKDGKNITPPRKYSSADNDFERRLRSEVISASEIGVSFDDVGSLKDIKELLHELVMLPLRRPDLFVGLLKPCKGILLFGPPGTGKTMLAKAIANEAGASFINVSMSTIASKWFGEDEKNVRALFTLAAKLSPTIIFIDEVDSMLGQRTRAGEFEGMRRIKNEFMAHWDGLLTKPLERILILGATNRPFDLDEAIVRRFERRIMVGLPSVESREQILKTILSKDKVEAGIDYKQLAVMTEGYSGSDLKNLCTTAAYRPVREFIQMERKNEEKKKEKSENSETENSEAENSEIKIRELSMEDLRQAKNQVAASFASEGSIMGQLRQWNEIYGEGGSRKKQDLTYFM</sequence>
<dbReference type="GO" id="GO:0005524">
    <property type="term" value="F:ATP binding"/>
    <property type="evidence" value="ECO:0007669"/>
    <property type="project" value="UniProtKB-KW"/>
</dbReference>
<gene>
    <name evidence="8" type="ORF">ZOSMA_129G00070</name>
</gene>
<dbReference type="GO" id="GO:0016887">
    <property type="term" value="F:ATP hydrolysis activity"/>
    <property type="evidence" value="ECO:0007669"/>
    <property type="project" value="InterPro"/>
</dbReference>
<evidence type="ECO:0000313" key="9">
    <source>
        <dbReference type="Proteomes" id="UP000036987"/>
    </source>
</evidence>
<evidence type="ECO:0000256" key="5">
    <source>
        <dbReference type="ARBA" id="ARBA00023128"/>
    </source>
</evidence>
<keyword evidence="3" id="KW-0472">Membrane</keyword>
<dbReference type="Pfam" id="PF00004">
    <property type="entry name" value="AAA"/>
    <property type="match status" value="1"/>
</dbReference>
<feature type="domain" description="AAA+ ATPase" evidence="7">
    <location>
        <begin position="654"/>
        <end position="791"/>
    </location>
</feature>
<evidence type="ECO:0000259" key="7">
    <source>
        <dbReference type="SMART" id="SM00382"/>
    </source>
</evidence>
<dbReference type="Gene3D" id="3.40.50.300">
    <property type="entry name" value="P-loop containing nucleotide triphosphate hydrolases"/>
    <property type="match status" value="1"/>
</dbReference>
<feature type="region of interest" description="Disordered" evidence="6">
    <location>
        <begin position="458"/>
        <end position="499"/>
    </location>
</feature>
<protein>
    <recommendedName>
        <fullName evidence="7">AAA+ ATPase domain-containing protein</fullName>
    </recommendedName>
</protein>
<dbReference type="InterPro" id="IPR003593">
    <property type="entry name" value="AAA+_ATPase"/>
</dbReference>
<feature type="compositionally biased region" description="Acidic residues" evidence="6">
    <location>
        <begin position="862"/>
        <end position="871"/>
    </location>
</feature>
<dbReference type="AlphaFoldDB" id="A0A0K9Q1R1"/>
<dbReference type="EMBL" id="LFYR01000337">
    <property type="protein sequence ID" value="KMZ74415.1"/>
    <property type="molecule type" value="Genomic_DNA"/>
</dbReference>
<keyword evidence="3" id="KW-1000">Mitochondrion outer membrane</keyword>
<dbReference type="FunFam" id="3.40.50.300:FF:000416">
    <property type="entry name" value="p-loop nucleoside triphosphate hydrolase superfamily protein"/>
    <property type="match status" value="1"/>
</dbReference>
<dbReference type="SUPFAM" id="SSF52540">
    <property type="entry name" value="P-loop containing nucleoside triphosphate hydrolases"/>
    <property type="match status" value="1"/>
</dbReference>